<gene>
    <name evidence="2" type="ORF">A3V89_16810</name>
    <name evidence="1" type="ORF">ADQ28_18410</name>
</gene>
<dbReference type="EMBL" id="AAKWTQ010000020">
    <property type="protein sequence ID" value="ECW5426309.1"/>
    <property type="molecule type" value="Genomic_DNA"/>
</dbReference>
<dbReference type="GeneID" id="93248062"/>
<name>A0A077W5P3_SALTM</name>
<reference evidence="2" key="2">
    <citation type="submission" date="2018-07" db="EMBL/GenBank/DDBJ databases">
        <authorList>
            <person name="Ashton P.M."/>
            <person name="Dallman T."/>
            <person name="Nair S."/>
            <person name="De Pinna E."/>
            <person name="Peters T."/>
            <person name="Grant K."/>
        </authorList>
    </citation>
    <scope>NUCLEOTIDE SEQUENCE</scope>
    <source>
        <strain evidence="2">116039</strain>
    </source>
</reference>
<organism evidence="1">
    <name type="scientific">Salmonella typhimurium</name>
    <dbReference type="NCBI Taxonomy" id="90371"/>
    <lineage>
        <taxon>Bacteria</taxon>
        <taxon>Pseudomonadati</taxon>
        <taxon>Pseudomonadota</taxon>
        <taxon>Gammaproteobacteria</taxon>
        <taxon>Enterobacterales</taxon>
        <taxon>Enterobacteriaceae</taxon>
        <taxon>Salmonella</taxon>
    </lineage>
</organism>
<dbReference type="AlphaFoldDB" id="A0A077W5P3"/>
<protein>
    <submittedName>
        <fullName evidence="1">Uncharacterized protein</fullName>
    </submittedName>
</protein>
<dbReference type="RefSeq" id="WP_000083579.1">
    <property type="nucleotide sequence ID" value="NC_024983.1"/>
</dbReference>
<dbReference type="EMBL" id="AALLDS010000024">
    <property type="protein sequence ID" value="EDA7614427.1"/>
    <property type="molecule type" value="Genomic_DNA"/>
</dbReference>
<comment type="caution">
    <text evidence="1">The sequence shown here is derived from an EMBL/GenBank/DDBJ whole genome shotgun (WGS) entry which is preliminary data.</text>
</comment>
<evidence type="ECO:0000313" key="2">
    <source>
        <dbReference type="EMBL" id="EDA7614427.1"/>
    </source>
</evidence>
<accession>A0A077W5P3</accession>
<reference evidence="1" key="1">
    <citation type="submission" date="2018-07" db="EMBL/GenBank/DDBJ databases">
        <authorList>
            <consortium name="GenomeTrakr network: Whole genome sequencing for foodborne pathogen traceback"/>
        </authorList>
    </citation>
    <scope>NUCLEOTIDE SEQUENCE</scope>
    <source>
        <strain evidence="1">ADRDL-14-19262</strain>
    </source>
</reference>
<evidence type="ECO:0000313" key="1">
    <source>
        <dbReference type="EMBL" id="ECW5426309.1"/>
    </source>
</evidence>
<proteinExistence type="predicted"/>
<sequence length="462" mass="50667">MSQSPYDDEFRAIRYIQLRGQDIANAHETINSDIESLKAQLTGLISGTELDEAEHLALKEHHLREMTPSDTAMHSTGLKTIYSEANQRVCGDIGLATILSTDDLAVVDARIQNHIKEFNDRYALDAWDYAIACGCGLIASMLDLLCVRAPPKPTVSFTAEVDGIFNKQVQKAFNAILPEDLSTKLSDLFPIGAPDSSISSDLVGAAGGVLSPTNHRLRALSHDPVLGIIFGIKDMLNGTCTVVQNGQIVVYPSSKGVTDETNIFRLIARMFGHLASDVNAPSAKGNRGMGLPAPFMGLLRMLEGIPVGSSNFGKQIEYMYVNGYDFRQFIVTSIPMSIMEVLMRVFYVAKQVSLGKGAFGETLLDTMPLRLNPRFRMMLALGYGTSSAVNAGKMYITGNILNANYASWMGLAWNGFHSLKWSLYQRHLKLWAGIEKAELERLQNNIDSIEALTIRAGNLPVK</sequence>